<dbReference type="Pfam" id="PF19086">
    <property type="entry name" value="Terpene_syn_C_2"/>
    <property type="match status" value="1"/>
</dbReference>
<organism evidence="1 2">
    <name type="scientific">Penicillium brevicompactum</name>
    <dbReference type="NCBI Taxonomy" id="5074"/>
    <lineage>
        <taxon>Eukaryota</taxon>
        <taxon>Fungi</taxon>
        <taxon>Dikarya</taxon>
        <taxon>Ascomycota</taxon>
        <taxon>Pezizomycotina</taxon>
        <taxon>Eurotiomycetes</taxon>
        <taxon>Eurotiomycetidae</taxon>
        <taxon>Eurotiales</taxon>
        <taxon>Aspergillaceae</taxon>
        <taxon>Penicillium</taxon>
    </lineage>
</organism>
<keyword evidence="2" id="KW-1185">Reference proteome</keyword>
<name>A0A9W9RVA8_PENBR</name>
<evidence type="ECO:0000313" key="2">
    <source>
        <dbReference type="Proteomes" id="UP001148299"/>
    </source>
</evidence>
<protein>
    <recommendedName>
        <fullName evidence="3">Terpenoid synthase</fullName>
    </recommendedName>
</protein>
<dbReference type="Gene3D" id="1.10.600.10">
    <property type="entry name" value="Farnesyl Diphosphate Synthase"/>
    <property type="match status" value="1"/>
</dbReference>
<evidence type="ECO:0008006" key="3">
    <source>
        <dbReference type="Google" id="ProtNLM"/>
    </source>
</evidence>
<dbReference type="SUPFAM" id="SSF48576">
    <property type="entry name" value="Terpenoid synthases"/>
    <property type="match status" value="1"/>
</dbReference>
<proteinExistence type="predicted"/>
<reference evidence="1" key="2">
    <citation type="journal article" date="2023" name="IMA Fungus">
        <title>Comparative genomic study of the Penicillium genus elucidates a diverse pangenome and 15 lateral gene transfer events.</title>
        <authorList>
            <person name="Petersen C."/>
            <person name="Sorensen T."/>
            <person name="Nielsen M.R."/>
            <person name="Sondergaard T.E."/>
            <person name="Sorensen J.L."/>
            <person name="Fitzpatrick D.A."/>
            <person name="Frisvad J.C."/>
            <person name="Nielsen K.L."/>
        </authorList>
    </citation>
    <scope>NUCLEOTIDE SEQUENCE</scope>
    <source>
        <strain evidence="1">IBT 35675</strain>
    </source>
</reference>
<dbReference type="InterPro" id="IPR008949">
    <property type="entry name" value="Isoprenoid_synthase_dom_sf"/>
</dbReference>
<comment type="caution">
    <text evidence="1">The sequence shown here is derived from an EMBL/GenBank/DDBJ whole genome shotgun (WGS) entry which is preliminary data.</text>
</comment>
<gene>
    <name evidence="1" type="ORF">N7541_001024</name>
</gene>
<accession>A0A9W9RVA8</accession>
<evidence type="ECO:0000313" key="1">
    <source>
        <dbReference type="EMBL" id="KAJ5367083.1"/>
    </source>
</evidence>
<sequence>MSSSSLLLSQHHHVHSPRYSEKFPASALGNITSFKRLNKIPVIKSCQIHLGSLGVSLQLKIPHYDIAPINSGLPWAAIHAQVDFKASIQPEKAGNTKEFYERCSAEVAAVKLFFPDVQSEAIQICMAAWLAANCVADDILESMRLEMGILALEETILMLQRSKEHISPTNKIARIHSLFLDFCIQHLEISENVSRELEGDICDMCQGLLDELLYRQGSVPKTLENYLQFRGRTMGIHPFFTLIRTMRRPIGSEYMAGLRDLQSRVSLVLGLQNDLVGLEKDRQNGEHMNAVLVSLQEKEGANRDHQEFLLPSTIEDVCGIHNLCLSAAVEKYNEIARLNGNSQEPVHETAVLAFADTHLKWCASSKRYQAKVE</sequence>
<reference evidence="1" key="1">
    <citation type="submission" date="2022-12" db="EMBL/GenBank/DDBJ databases">
        <authorList>
            <person name="Petersen C."/>
        </authorList>
    </citation>
    <scope>NUCLEOTIDE SEQUENCE</scope>
    <source>
        <strain evidence="1">IBT 35675</strain>
    </source>
</reference>
<dbReference type="AlphaFoldDB" id="A0A9W9RVA8"/>
<dbReference type="EMBL" id="JAPZBR010000001">
    <property type="protein sequence ID" value="KAJ5367083.1"/>
    <property type="molecule type" value="Genomic_DNA"/>
</dbReference>
<dbReference type="Proteomes" id="UP001148299">
    <property type="component" value="Unassembled WGS sequence"/>
</dbReference>